<evidence type="ECO:0000313" key="4">
    <source>
        <dbReference type="Proteomes" id="UP000309038"/>
    </source>
</evidence>
<feature type="chain" id="PRO_5020667439" evidence="2">
    <location>
        <begin position="26"/>
        <end position="146"/>
    </location>
</feature>
<evidence type="ECO:0000256" key="2">
    <source>
        <dbReference type="SAM" id="SignalP"/>
    </source>
</evidence>
<feature type="signal peptide" evidence="2">
    <location>
        <begin position="1"/>
        <end position="25"/>
    </location>
</feature>
<accession>A0A4S4KPV8</accession>
<dbReference type="EMBL" id="SGPJ01000102">
    <property type="protein sequence ID" value="THG98849.1"/>
    <property type="molecule type" value="Genomic_DNA"/>
</dbReference>
<keyword evidence="4" id="KW-1185">Reference proteome</keyword>
<comment type="caution">
    <text evidence="3">The sequence shown here is derived from an EMBL/GenBank/DDBJ whole genome shotgun (WGS) entry which is preliminary data.</text>
</comment>
<feature type="compositionally biased region" description="Polar residues" evidence="1">
    <location>
        <begin position="131"/>
        <end position="146"/>
    </location>
</feature>
<name>A0A4S4KPV8_9APHY</name>
<feature type="region of interest" description="Disordered" evidence="1">
    <location>
        <begin position="89"/>
        <end position="146"/>
    </location>
</feature>
<evidence type="ECO:0000256" key="1">
    <source>
        <dbReference type="SAM" id="MobiDB-lite"/>
    </source>
</evidence>
<proteinExistence type="predicted"/>
<organism evidence="3 4">
    <name type="scientific">Hermanssonia centrifuga</name>
    <dbReference type="NCBI Taxonomy" id="98765"/>
    <lineage>
        <taxon>Eukaryota</taxon>
        <taxon>Fungi</taxon>
        <taxon>Dikarya</taxon>
        <taxon>Basidiomycota</taxon>
        <taxon>Agaricomycotina</taxon>
        <taxon>Agaricomycetes</taxon>
        <taxon>Polyporales</taxon>
        <taxon>Meruliaceae</taxon>
        <taxon>Hermanssonia</taxon>
    </lineage>
</organism>
<keyword evidence="2" id="KW-0732">Signal</keyword>
<reference evidence="3 4" key="1">
    <citation type="submission" date="2019-02" db="EMBL/GenBank/DDBJ databases">
        <title>Genome sequencing of the rare red list fungi Phlebia centrifuga.</title>
        <authorList>
            <person name="Buettner E."/>
            <person name="Kellner H."/>
        </authorList>
    </citation>
    <scope>NUCLEOTIDE SEQUENCE [LARGE SCALE GENOMIC DNA]</scope>
    <source>
        <strain evidence="3 4">DSM 108282</strain>
    </source>
</reference>
<sequence length="146" mass="15872">MLLRDGTIYFAILLMMNIAQMVVKTVPSFENFSYVSTVIQTWVPILTSRFLLNLCQVAGSPEIDSQEAFNSRFSVPRFRVPSLASIIGNMGEDLDHSGTAEEDDEVENSSSGSVQAEEGAAPEAIIEAHPSSINPTPSTSRLIHIA</sequence>
<gene>
    <name evidence="3" type="ORF">EW026_g3415</name>
</gene>
<feature type="compositionally biased region" description="Low complexity" evidence="1">
    <location>
        <begin position="116"/>
        <end position="128"/>
    </location>
</feature>
<dbReference type="AlphaFoldDB" id="A0A4S4KPV8"/>
<protein>
    <submittedName>
        <fullName evidence="3">Uncharacterized protein</fullName>
    </submittedName>
</protein>
<dbReference type="Proteomes" id="UP000309038">
    <property type="component" value="Unassembled WGS sequence"/>
</dbReference>
<evidence type="ECO:0000313" key="3">
    <source>
        <dbReference type="EMBL" id="THG98849.1"/>
    </source>
</evidence>